<proteinExistence type="predicted"/>
<accession>A0A0M6Y455</accession>
<evidence type="ECO:0000256" key="1">
    <source>
        <dbReference type="SAM" id="MobiDB-lite"/>
    </source>
</evidence>
<keyword evidence="2" id="KW-0812">Transmembrane</keyword>
<dbReference type="AlphaFoldDB" id="A0A0M6Y455"/>
<reference evidence="4" key="1">
    <citation type="submission" date="2015-07" db="EMBL/GenBank/DDBJ databases">
        <authorList>
            <person name="Rodrigo-Torres Lidia"/>
            <person name="Arahal R.David."/>
        </authorList>
    </citation>
    <scope>NUCLEOTIDE SEQUENCE [LARGE SCALE GENOMIC DNA]</scope>
    <source>
        <strain evidence="4">CECT 4801</strain>
    </source>
</reference>
<dbReference type="OrthoDB" id="54411at2"/>
<dbReference type="Proteomes" id="UP000048926">
    <property type="component" value="Unassembled WGS sequence"/>
</dbReference>
<protein>
    <submittedName>
        <fullName evidence="3">Uncharacterized protein</fullName>
    </submittedName>
</protein>
<gene>
    <name evidence="3" type="ORF">LAL4801_03342</name>
</gene>
<feature type="compositionally biased region" description="Basic and acidic residues" evidence="1">
    <location>
        <begin position="11"/>
        <end position="30"/>
    </location>
</feature>
<name>A0A0M6Y455_9HYPH</name>
<sequence>MHAAEQTTYRAPRDNAPDAKIDQPAKDHPAPEASTSLKSGEAAAPNTVQEQLPCEEQIKAALINTLKSSEFQSAPQLRAFLGFVVHATLNRQQEKIKGYTIAVEALGRPEDFNPVTDPIVRVEAARLRRRLEKYYAGSGANDPVRITIPKGSYAPEFQPVHARSLPDCAADLATKDAPDGDLAGKHFAPETMALPHLETGGVSGTVDEHDAFRPPARALRTRTNAPGGTGLPEAFRKLQRALAHPVDLWLVFALCLASFLAGYLSAGL</sequence>
<dbReference type="STRING" id="187304.B0E33_06625"/>
<feature type="region of interest" description="Disordered" evidence="1">
    <location>
        <begin position="198"/>
        <end position="230"/>
    </location>
</feature>
<dbReference type="EMBL" id="CXST01000002">
    <property type="protein sequence ID" value="CTQ44895.1"/>
    <property type="molecule type" value="Genomic_DNA"/>
</dbReference>
<evidence type="ECO:0000256" key="2">
    <source>
        <dbReference type="SAM" id="Phobius"/>
    </source>
</evidence>
<keyword evidence="2" id="KW-1133">Transmembrane helix</keyword>
<keyword evidence="2" id="KW-0472">Membrane</keyword>
<feature type="region of interest" description="Disordered" evidence="1">
    <location>
        <begin position="1"/>
        <end position="46"/>
    </location>
</feature>
<organism evidence="3 4">
    <name type="scientific">Roseibium aggregatum</name>
    <dbReference type="NCBI Taxonomy" id="187304"/>
    <lineage>
        <taxon>Bacteria</taxon>
        <taxon>Pseudomonadati</taxon>
        <taxon>Pseudomonadota</taxon>
        <taxon>Alphaproteobacteria</taxon>
        <taxon>Hyphomicrobiales</taxon>
        <taxon>Stappiaceae</taxon>
        <taxon>Roseibium</taxon>
    </lineage>
</organism>
<keyword evidence="4" id="KW-1185">Reference proteome</keyword>
<dbReference type="RefSeq" id="WP_055657769.1">
    <property type="nucleotide sequence ID" value="NZ_CXST01000002.1"/>
</dbReference>
<evidence type="ECO:0000313" key="3">
    <source>
        <dbReference type="EMBL" id="CTQ44895.1"/>
    </source>
</evidence>
<feature type="transmembrane region" description="Helical" evidence="2">
    <location>
        <begin position="246"/>
        <end position="266"/>
    </location>
</feature>
<evidence type="ECO:0000313" key="4">
    <source>
        <dbReference type="Proteomes" id="UP000048926"/>
    </source>
</evidence>